<dbReference type="OrthoDB" id="10265871at2759"/>
<dbReference type="PANTHER" id="PTHR47585">
    <property type="match status" value="1"/>
</dbReference>
<dbReference type="PANTHER" id="PTHR47585:SF2">
    <property type="entry name" value="DUF1446 DOMAIN PROTEIN (AFU_ORTHOLOGUE AFUA_6G11420)"/>
    <property type="match status" value="1"/>
</dbReference>
<dbReference type="EMBL" id="MCFA01000079">
    <property type="protein sequence ID" value="ORY09966.1"/>
    <property type="molecule type" value="Genomic_DNA"/>
</dbReference>
<organism evidence="3 4">
    <name type="scientific">Clohesyomyces aquaticus</name>
    <dbReference type="NCBI Taxonomy" id="1231657"/>
    <lineage>
        <taxon>Eukaryota</taxon>
        <taxon>Fungi</taxon>
        <taxon>Dikarya</taxon>
        <taxon>Ascomycota</taxon>
        <taxon>Pezizomycotina</taxon>
        <taxon>Dothideomycetes</taxon>
        <taxon>Pleosporomycetidae</taxon>
        <taxon>Pleosporales</taxon>
        <taxon>Lindgomycetaceae</taxon>
        <taxon>Clohesyomyces</taxon>
    </lineage>
</organism>
<feature type="domain" description="AtuA-like ferredoxin-fold" evidence="2">
    <location>
        <begin position="539"/>
        <end position="635"/>
    </location>
</feature>
<proteinExistence type="predicted"/>
<evidence type="ECO:0000259" key="2">
    <source>
        <dbReference type="Pfam" id="PF23544"/>
    </source>
</evidence>
<accession>A0A1Y1ZIB2</accession>
<feature type="domain" description="Acyclic terpene utilisation N-terminal" evidence="1">
    <location>
        <begin position="10"/>
        <end position="488"/>
    </location>
</feature>
<evidence type="ECO:0000259" key="1">
    <source>
        <dbReference type="Pfam" id="PF07287"/>
    </source>
</evidence>
<dbReference type="Pfam" id="PF23544">
    <property type="entry name" value="AtuA_ferredoxin"/>
    <property type="match status" value="1"/>
</dbReference>
<dbReference type="Pfam" id="PF07287">
    <property type="entry name" value="AtuA"/>
    <property type="match status" value="1"/>
</dbReference>
<evidence type="ECO:0008006" key="5">
    <source>
        <dbReference type="Google" id="ProtNLM"/>
    </source>
</evidence>
<comment type="caution">
    <text evidence="3">The sequence shown here is derived from an EMBL/GenBank/DDBJ whole genome shotgun (WGS) entry which is preliminary data.</text>
</comment>
<gene>
    <name evidence="3" type="ORF">BCR34DRAFT_486476</name>
</gene>
<dbReference type="AlphaFoldDB" id="A0A1Y1ZIB2"/>
<dbReference type="Proteomes" id="UP000193144">
    <property type="component" value="Unassembled WGS sequence"/>
</dbReference>
<keyword evidence="4" id="KW-1185">Reference proteome</keyword>
<name>A0A1Y1ZIB2_9PLEO</name>
<evidence type="ECO:0000313" key="3">
    <source>
        <dbReference type="EMBL" id="ORY09966.1"/>
    </source>
</evidence>
<dbReference type="InterPro" id="IPR010839">
    <property type="entry name" value="AtuA_N"/>
</dbReference>
<protein>
    <recommendedName>
        <fullName evidence="5">DUF1446-domain-containing protein</fullName>
    </recommendedName>
</protein>
<reference evidence="3 4" key="1">
    <citation type="submission" date="2016-07" db="EMBL/GenBank/DDBJ databases">
        <title>Pervasive Adenine N6-methylation of Active Genes in Fungi.</title>
        <authorList>
            <consortium name="DOE Joint Genome Institute"/>
            <person name="Mondo S.J."/>
            <person name="Dannebaum R.O."/>
            <person name="Kuo R.C."/>
            <person name="Labutti K."/>
            <person name="Haridas S."/>
            <person name="Kuo A."/>
            <person name="Salamov A."/>
            <person name="Ahrendt S.R."/>
            <person name="Lipzen A."/>
            <person name="Sullivan W."/>
            <person name="Andreopoulos W.B."/>
            <person name="Clum A."/>
            <person name="Lindquist E."/>
            <person name="Daum C."/>
            <person name="Ramamoorthy G.K."/>
            <person name="Gryganskyi A."/>
            <person name="Culley D."/>
            <person name="Magnuson J.K."/>
            <person name="James T.Y."/>
            <person name="O'Malley M.A."/>
            <person name="Stajich J.E."/>
            <person name="Spatafora J.W."/>
            <person name="Visel A."/>
            <person name="Grigoriev I.V."/>
        </authorList>
    </citation>
    <scope>NUCLEOTIDE SEQUENCE [LARGE SCALE GENOMIC DNA]</scope>
    <source>
        <strain evidence="3 4">CBS 115471</strain>
    </source>
</reference>
<evidence type="ECO:0000313" key="4">
    <source>
        <dbReference type="Proteomes" id="UP000193144"/>
    </source>
</evidence>
<sequence>MPSPSHKRAISIAGASGGFTDRVAAVSRLAADPAIDAIVGDWLSENVMTGYGASKAARNAAEKELGRPMTYEEKIQHPCFASTFLECFEPAIEALQRNGAKLVVNAGANDSEVLAERVRRGCVERGWTGVRVAWVEGDEVMEQLREMQENGDDGQEHKHEFRNLCTGQKLVDWPHTPVSAQAYLGAMGITEALKQGTDIVVCGRVSDAAPTVGLSAWWHGWEADEWDKLAGALVAGHLIECSAFVTGGYWSGFKELMRKGRHLNLGFPVVEVEDDGTCVVTKEENAGGIVNISTVASQLVYEISGPYYYNSDVVACLTHVSAVQLAPNRVGISGITGSPPPPTTRVGITAHGGFQAEWHFYLVGLDMEEKVRWMEQQARYAIGEEMIGQMTCLRFGLSGYVDLGMEEGVGGGVRQERATADFRIFAQARGREVFEGTEGFARKLYETVLQSCPGVSRSNDLRQSTPKPYFEYFVTLIPQSACRHRVHFLYPSPMSPSSSFLPSLSIPLPPQTAPYAPQPSSNTLSPIPLENFGPTVPAPLGSIVYARSGDKASDANIGFFVRSDQEFDWLRSFLSIERLRELLGSDLEGKREVGIERCEMKGVNAVHFLLKDWLDRGYNSTSGIDTLAKNLGEWCRARRVDVPRKFLEEGWI</sequence>
<dbReference type="InterPro" id="IPR056362">
    <property type="entry name" value="AtuA-like_ferredoxin_dom"/>
</dbReference>